<dbReference type="InterPro" id="IPR001245">
    <property type="entry name" value="Ser-Thr/Tyr_kinase_cat_dom"/>
</dbReference>
<keyword evidence="6" id="KW-0067">ATP-binding</keyword>
<evidence type="ECO:0000256" key="10">
    <source>
        <dbReference type="SAM" id="Phobius"/>
    </source>
</evidence>
<dbReference type="PANTHER" id="PTHR48010:SF58">
    <property type="entry name" value="RECEPTOR PROTEIN KINASE-LIKE PROTEIN ZAR1"/>
    <property type="match status" value="1"/>
</dbReference>
<dbReference type="Gene3D" id="3.80.10.10">
    <property type="entry name" value="Ribonuclease Inhibitor"/>
    <property type="match status" value="2"/>
</dbReference>
<evidence type="ECO:0000313" key="12">
    <source>
        <dbReference type="EMBL" id="KAI5068408.1"/>
    </source>
</evidence>
<evidence type="ECO:0000256" key="9">
    <source>
        <dbReference type="SAM" id="MobiDB-lite"/>
    </source>
</evidence>
<feature type="domain" description="Protein kinase" evidence="11">
    <location>
        <begin position="400"/>
        <end position="681"/>
    </location>
</feature>
<dbReference type="SUPFAM" id="SSF56112">
    <property type="entry name" value="Protein kinase-like (PK-like)"/>
    <property type="match status" value="1"/>
</dbReference>
<dbReference type="InterPro" id="IPR032675">
    <property type="entry name" value="LRR_dom_sf"/>
</dbReference>
<dbReference type="Gene3D" id="1.10.510.10">
    <property type="entry name" value="Transferase(Phosphotransferase) domain 1"/>
    <property type="match status" value="1"/>
</dbReference>
<evidence type="ECO:0000256" key="2">
    <source>
        <dbReference type="ARBA" id="ARBA00022614"/>
    </source>
</evidence>
<keyword evidence="8 10" id="KW-0472">Membrane</keyword>
<evidence type="ECO:0000313" key="13">
    <source>
        <dbReference type="Proteomes" id="UP000886520"/>
    </source>
</evidence>
<dbReference type="PANTHER" id="PTHR48010">
    <property type="entry name" value="OS05G0588300 PROTEIN"/>
    <property type="match status" value="1"/>
</dbReference>
<dbReference type="Pfam" id="PF08263">
    <property type="entry name" value="LRRNT_2"/>
    <property type="match status" value="1"/>
</dbReference>
<dbReference type="Gene3D" id="3.30.200.20">
    <property type="entry name" value="Phosphorylase Kinase, domain 1"/>
    <property type="match status" value="1"/>
</dbReference>
<dbReference type="GO" id="GO:0004672">
    <property type="term" value="F:protein kinase activity"/>
    <property type="evidence" value="ECO:0007669"/>
    <property type="project" value="InterPro"/>
</dbReference>
<feature type="region of interest" description="Disordered" evidence="9">
    <location>
        <begin position="254"/>
        <end position="288"/>
    </location>
</feature>
<dbReference type="InterPro" id="IPR000719">
    <property type="entry name" value="Prot_kinase_dom"/>
</dbReference>
<dbReference type="SUPFAM" id="SSF52058">
    <property type="entry name" value="L domain-like"/>
    <property type="match status" value="1"/>
</dbReference>
<keyword evidence="2" id="KW-0433">Leucine-rich repeat</keyword>
<keyword evidence="4" id="KW-0677">Repeat</keyword>
<dbReference type="EMBL" id="JABFUD020000016">
    <property type="protein sequence ID" value="KAI5068408.1"/>
    <property type="molecule type" value="Genomic_DNA"/>
</dbReference>
<accession>A0A9D4ZAL8</accession>
<evidence type="ECO:0000256" key="8">
    <source>
        <dbReference type="ARBA" id="ARBA00023136"/>
    </source>
</evidence>
<dbReference type="InterPro" id="IPR050994">
    <property type="entry name" value="At_inactive_RLKs"/>
</dbReference>
<dbReference type="AlphaFoldDB" id="A0A9D4ZAL8"/>
<feature type="region of interest" description="Disordered" evidence="9">
    <location>
        <begin position="323"/>
        <end position="373"/>
    </location>
</feature>
<keyword evidence="3 10" id="KW-0812">Transmembrane</keyword>
<dbReference type="FunFam" id="3.30.200.20:FF:000307">
    <property type="entry name" value="pollen receptor-like kinase 1"/>
    <property type="match status" value="1"/>
</dbReference>
<dbReference type="Pfam" id="PF00560">
    <property type="entry name" value="LRR_1"/>
    <property type="match status" value="5"/>
</dbReference>
<sequence length="708" mass="76284">MFSKFWWTTPVDHRANMCSHDINTDVQALLAFKDSVGTSNQNLLSWSSSAIASVCTAWFGVSCSNGSSPFPPQGNGSSPSSATERVISLRLPAKSLFGPIPSGTLGQLDAIETLSLRGNQLSGELPADLLYNCKSLRRLYLQSNNFTGALPANISDSWPLLLQLDLSFNGFSGPIPPSLSNTTRLKTLYLHNNSLSGPLPPIANSSLTFFSVANNNLSGPIPPSLSNFSADSFSGNGELCGFPSPTACTNITQEADFPSPAASPPATKPSPNPLPNSQGALPPTPAAQNHKLGRHAIIGIAVGAFGAALMASLLLYFVCGGKSKSGSSSRSKKRNQLDVNDVYRANTQAPRQSARDDDGNGGMKKAEMQRAGADQQKGGSRLVFMDRKGKPMFNLEELLRASAEVLGKGSLGTAYKAMVDDGMVVVVKRLREVMCENEDFKQRMETLGRLQHPNLVALRAYYFAKTEKLLVLDYMPHGSLSALLHGNKAKPLNWEGRLSVAGTVARAMAYLHSNNVVHGNLKSSNVLLATGADDGEEDTWKVADYGLVQLALFSPTSNVKLMGYIAPEISDMRSATAKADVYSYGVLLLELLTGKSPILTAFDDHTLDLPKWVHASLLRDPHLTKTPLCSPSPLFDPFLLKLDPFTHDDMLQLLHISLLCTSHSPSQRPSMLDIVSMIANLRKPAGFDPDSTDVDDLYSSGSLHHHHQ</sequence>
<dbReference type="GO" id="GO:0016020">
    <property type="term" value="C:membrane"/>
    <property type="evidence" value="ECO:0007669"/>
    <property type="project" value="UniProtKB-SubCell"/>
</dbReference>
<dbReference type="InterPro" id="IPR011009">
    <property type="entry name" value="Kinase-like_dom_sf"/>
</dbReference>
<feature type="compositionally biased region" description="Pro residues" evidence="9">
    <location>
        <begin position="261"/>
        <end position="274"/>
    </location>
</feature>
<reference evidence="12" key="1">
    <citation type="submission" date="2021-01" db="EMBL/GenBank/DDBJ databases">
        <title>Adiantum capillus-veneris genome.</title>
        <authorList>
            <person name="Fang Y."/>
            <person name="Liao Q."/>
        </authorList>
    </citation>
    <scope>NUCLEOTIDE SEQUENCE</scope>
    <source>
        <strain evidence="12">H3</strain>
        <tissue evidence="12">Leaf</tissue>
    </source>
</reference>
<name>A0A9D4ZAL8_ADICA</name>
<dbReference type="InterPro" id="IPR013210">
    <property type="entry name" value="LRR_N_plant-typ"/>
</dbReference>
<organism evidence="12 13">
    <name type="scientific">Adiantum capillus-veneris</name>
    <name type="common">Maidenhair fern</name>
    <dbReference type="NCBI Taxonomy" id="13818"/>
    <lineage>
        <taxon>Eukaryota</taxon>
        <taxon>Viridiplantae</taxon>
        <taxon>Streptophyta</taxon>
        <taxon>Embryophyta</taxon>
        <taxon>Tracheophyta</taxon>
        <taxon>Polypodiopsida</taxon>
        <taxon>Polypodiidae</taxon>
        <taxon>Polypodiales</taxon>
        <taxon>Pteridineae</taxon>
        <taxon>Pteridaceae</taxon>
        <taxon>Vittarioideae</taxon>
        <taxon>Adiantum</taxon>
    </lineage>
</organism>
<evidence type="ECO:0000256" key="1">
    <source>
        <dbReference type="ARBA" id="ARBA00004370"/>
    </source>
</evidence>
<proteinExistence type="predicted"/>
<feature type="compositionally biased region" description="Basic and acidic residues" evidence="9">
    <location>
        <begin position="353"/>
        <end position="368"/>
    </location>
</feature>
<keyword evidence="13" id="KW-1185">Reference proteome</keyword>
<evidence type="ECO:0000256" key="7">
    <source>
        <dbReference type="ARBA" id="ARBA00022989"/>
    </source>
</evidence>
<feature type="transmembrane region" description="Helical" evidence="10">
    <location>
        <begin position="296"/>
        <end position="318"/>
    </location>
</feature>
<dbReference type="OrthoDB" id="1922484at2759"/>
<evidence type="ECO:0000256" key="5">
    <source>
        <dbReference type="ARBA" id="ARBA00022741"/>
    </source>
</evidence>
<dbReference type="Pfam" id="PF07714">
    <property type="entry name" value="PK_Tyr_Ser-Thr"/>
    <property type="match status" value="1"/>
</dbReference>
<protein>
    <recommendedName>
        <fullName evidence="11">Protein kinase domain-containing protein</fullName>
    </recommendedName>
</protein>
<keyword evidence="7 10" id="KW-1133">Transmembrane helix</keyword>
<dbReference type="PROSITE" id="PS50011">
    <property type="entry name" value="PROTEIN_KINASE_DOM"/>
    <property type="match status" value="1"/>
</dbReference>
<dbReference type="Proteomes" id="UP000886520">
    <property type="component" value="Chromosome 16"/>
</dbReference>
<comment type="caution">
    <text evidence="12">The sequence shown here is derived from an EMBL/GenBank/DDBJ whole genome shotgun (WGS) entry which is preliminary data.</text>
</comment>
<dbReference type="InterPro" id="IPR001611">
    <property type="entry name" value="Leu-rich_rpt"/>
</dbReference>
<evidence type="ECO:0000256" key="6">
    <source>
        <dbReference type="ARBA" id="ARBA00022840"/>
    </source>
</evidence>
<keyword evidence="5" id="KW-0547">Nucleotide-binding</keyword>
<evidence type="ECO:0000256" key="4">
    <source>
        <dbReference type="ARBA" id="ARBA00022737"/>
    </source>
</evidence>
<evidence type="ECO:0000256" key="3">
    <source>
        <dbReference type="ARBA" id="ARBA00022692"/>
    </source>
</evidence>
<comment type="subcellular location">
    <subcellularLocation>
        <location evidence="1">Membrane</location>
    </subcellularLocation>
</comment>
<evidence type="ECO:0000259" key="11">
    <source>
        <dbReference type="PROSITE" id="PS50011"/>
    </source>
</evidence>
<dbReference type="GO" id="GO:0005524">
    <property type="term" value="F:ATP binding"/>
    <property type="evidence" value="ECO:0007669"/>
    <property type="project" value="UniProtKB-KW"/>
</dbReference>
<gene>
    <name evidence="12" type="ORF">GOP47_0016753</name>
</gene>